<dbReference type="NCBIfam" id="TIGR02254">
    <property type="entry name" value="YjjG_YfnB"/>
    <property type="match status" value="1"/>
</dbReference>
<dbReference type="Pfam" id="PF13419">
    <property type="entry name" value="HAD_2"/>
    <property type="match status" value="1"/>
</dbReference>
<dbReference type="InterPro" id="IPR041492">
    <property type="entry name" value="HAD_2"/>
</dbReference>
<dbReference type="SUPFAM" id="SSF56784">
    <property type="entry name" value="HAD-like"/>
    <property type="match status" value="1"/>
</dbReference>
<dbReference type="SFLD" id="SFLDG01135">
    <property type="entry name" value="C1.5.6:_HAD__Beta-PGM__Phospha"/>
    <property type="match status" value="1"/>
</dbReference>
<dbReference type="InterPro" id="IPR006439">
    <property type="entry name" value="HAD-SF_hydro_IA"/>
</dbReference>
<proteinExistence type="predicted"/>
<organism evidence="1 2">
    <name type="scientific">Coprococcus catus</name>
    <dbReference type="NCBI Taxonomy" id="116085"/>
    <lineage>
        <taxon>Bacteria</taxon>
        <taxon>Bacillati</taxon>
        <taxon>Bacillota</taxon>
        <taxon>Clostridia</taxon>
        <taxon>Lachnospirales</taxon>
        <taxon>Lachnospiraceae</taxon>
        <taxon>Coprococcus</taxon>
    </lineage>
</organism>
<dbReference type="SFLD" id="SFLDS00003">
    <property type="entry name" value="Haloacid_Dehalogenase"/>
    <property type="match status" value="1"/>
</dbReference>
<reference evidence="1 2" key="1">
    <citation type="submission" date="2018-08" db="EMBL/GenBank/DDBJ databases">
        <title>A genome reference for cultivated species of the human gut microbiota.</title>
        <authorList>
            <person name="Zou Y."/>
            <person name="Xue W."/>
            <person name="Luo G."/>
        </authorList>
    </citation>
    <scope>NUCLEOTIDE SEQUENCE [LARGE SCALE GENOMIC DNA]</scope>
    <source>
        <strain evidence="1 2">AF45-17</strain>
    </source>
</reference>
<name>A0A3E2TSU0_9FIRM</name>
<dbReference type="InterPro" id="IPR052550">
    <property type="entry name" value="Pyrimidine_5'-ntase_YjjG"/>
</dbReference>
<dbReference type="GO" id="GO:0008253">
    <property type="term" value="F:5'-nucleotidase activity"/>
    <property type="evidence" value="ECO:0007669"/>
    <property type="project" value="InterPro"/>
</dbReference>
<comment type="caution">
    <text evidence="1">The sequence shown here is derived from an EMBL/GenBank/DDBJ whole genome shotgun (WGS) entry which is preliminary data.</text>
</comment>
<accession>A0A3E2TSU0</accession>
<dbReference type="Gene3D" id="3.40.50.1000">
    <property type="entry name" value="HAD superfamily/HAD-like"/>
    <property type="match status" value="1"/>
</dbReference>
<dbReference type="Proteomes" id="UP000260773">
    <property type="component" value="Unassembled WGS sequence"/>
</dbReference>
<dbReference type="InterPro" id="IPR023198">
    <property type="entry name" value="PGP-like_dom2"/>
</dbReference>
<dbReference type="InterPro" id="IPR036412">
    <property type="entry name" value="HAD-like_sf"/>
</dbReference>
<sequence>MVDTVLFDLDNTLLDFNKAEKIAVERTLREMSVTPDERMLKRYSELNLAQWHLLEQGKITRSQVKVQRYVNLFREYHIEGDPAEAAKVYEAYLAIGHYYVEGAEKLLKHLSEKYHLYMVTNGTLSVQKGRIKSAGMRPYFKDIFISEEIGYDKPGKAYFDYCFSRISNFHRENTVIIGDSLTSDIQGGKNAGIRTIWYNPHQSQNTSEIQPDYEVNELSAIEDLLEKI</sequence>
<dbReference type="InterPro" id="IPR023214">
    <property type="entry name" value="HAD_sf"/>
</dbReference>
<dbReference type="AlphaFoldDB" id="A0A3E2TSU0"/>
<evidence type="ECO:0000313" key="1">
    <source>
        <dbReference type="EMBL" id="RGB82137.1"/>
    </source>
</evidence>
<gene>
    <name evidence="1" type="ORF">DW070_00940</name>
</gene>
<dbReference type="EMBL" id="QVEP01000002">
    <property type="protein sequence ID" value="RGB82137.1"/>
    <property type="molecule type" value="Genomic_DNA"/>
</dbReference>
<dbReference type="Gene3D" id="1.10.150.240">
    <property type="entry name" value="Putative phosphatase, domain 2"/>
    <property type="match status" value="1"/>
</dbReference>
<dbReference type="PANTHER" id="PTHR47478">
    <property type="match status" value="1"/>
</dbReference>
<dbReference type="InterPro" id="IPR011951">
    <property type="entry name" value="HAD-SF_hydro_IA_YjjG/PynA"/>
</dbReference>
<evidence type="ECO:0000313" key="2">
    <source>
        <dbReference type="Proteomes" id="UP000260773"/>
    </source>
</evidence>
<dbReference type="RefSeq" id="WP_117526621.1">
    <property type="nucleotide sequence ID" value="NZ_JAQENQ010000003.1"/>
</dbReference>
<protein>
    <submittedName>
        <fullName evidence="1">Noncanonical pyrimidine nucleotidase, YjjG family</fullName>
    </submittedName>
</protein>
<dbReference type="NCBIfam" id="TIGR01549">
    <property type="entry name" value="HAD-SF-IA-v1"/>
    <property type="match status" value="1"/>
</dbReference>
<dbReference type="CDD" id="cd04305">
    <property type="entry name" value="HAD_Neu5Ac-Pase_like"/>
    <property type="match status" value="1"/>
</dbReference>
<dbReference type="PANTHER" id="PTHR47478:SF1">
    <property type="entry name" value="PYRIMIDINE 5'-NUCLEOTIDASE YJJG"/>
    <property type="match status" value="1"/>
</dbReference>
<dbReference type="SFLD" id="SFLDG01129">
    <property type="entry name" value="C1.5:_HAD__Beta-PGM__Phosphata"/>
    <property type="match status" value="1"/>
</dbReference>